<evidence type="ECO:0000259" key="3">
    <source>
        <dbReference type="PROSITE" id="PS51352"/>
    </source>
</evidence>
<feature type="domain" description="Thioredoxin" evidence="3">
    <location>
        <begin position="72"/>
        <end position="203"/>
    </location>
</feature>
<keyword evidence="2" id="KW-0812">Transmembrane</keyword>
<dbReference type="InterPro" id="IPR013766">
    <property type="entry name" value="Thioredoxin_domain"/>
</dbReference>
<feature type="region of interest" description="Disordered" evidence="1">
    <location>
        <begin position="37"/>
        <end position="76"/>
    </location>
</feature>
<protein>
    <recommendedName>
        <fullName evidence="3">Thioredoxin domain-containing protein</fullName>
    </recommendedName>
</protein>
<comment type="caution">
    <text evidence="4">The sequence shown here is derived from an EMBL/GenBank/DDBJ whole genome shotgun (WGS) entry which is preliminary data.</text>
</comment>
<organism evidence="4 5">
    <name type="scientific">Candidatus Niyogibacteria bacterium CG10_big_fil_rev_8_21_14_0_10_46_36</name>
    <dbReference type="NCBI Taxonomy" id="1974726"/>
    <lineage>
        <taxon>Bacteria</taxon>
        <taxon>Candidatus Niyogiibacteriota</taxon>
    </lineage>
</organism>
<feature type="transmembrane region" description="Helical" evidence="2">
    <location>
        <begin position="6"/>
        <end position="30"/>
    </location>
</feature>
<dbReference type="Gene3D" id="3.40.30.10">
    <property type="entry name" value="Glutaredoxin"/>
    <property type="match status" value="1"/>
</dbReference>
<gene>
    <name evidence="4" type="ORF">COU47_03330</name>
</gene>
<dbReference type="PROSITE" id="PS51352">
    <property type="entry name" value="THIOREDOXIN_2"/>
    <property type="match status" value="1"/>
</dbReference>
<feature type="compositionally biased region" description="Basic and acidic residues" evidence="1">
    <location>
        <begin position="37"/>
        <end position="72"/>
    </location>
</feature>
<reference evidence="5" key="1">
    <citation type="submission" date="2017-09" db="EMBL/GenBank/DDBJ databases">
        <title>Depth-based differentiation of microbial function through sediment-hosted aquifers and enrichment of novel symbionts in the deep terrestrial subsurface.</title>
        <authorList>
            <person name="Probst A.J."/>
            <person name="Ladd B."/>
            <person name="Jarett J.K."/>
            <person name="Geller-Mcgrath D.E."/>
            <person name="Sieber C.M.K."/>
            <person name="Emerson J.B."/>
            <person name="Anantharaman K."/>
            <person name="Thomas B.C."/>
            <person name="Malmstrom R."/>
            <person name="Stieglmeier M."/>
            <person name="Klingl A."/>
            <person name="Woyke T."/>
            <person name="Ryan C.M."/>
            <person name="Banfield J.F."/>
        </authorList>
    </citation>
    <scope>NUCLEOTIDE SEQUENCE [LARGE SCALE GENOMIC DNA]</scope>
</reference>
<dbReference type="CDD" id="cd02947">
    <property type="entry name" value="TRX_family"/>
    <property type="match status" value="1"/>
</dbReference>
<dbReference type="Proteomes" id="UP000231503">
    <property type="component" value="Unassembled WGS sequence"/>
</dbReference>
<keyword evidence="2" id="KW-0472">Membrane</keyword>
<sequence length="204" mass="22823">MRETRTGFGTVILIVFAAIILLGGGAYIVLEKNTATDRGSEERMDTEKDTGMTEEEAPKKDDKDNTASKDSMDGADTETSFSSVVLAGSESLLLDFSKMDYEKALSSKKIVVLYFYANWCPICKAEFPKMQSAFNGFSDADIIGFRVNFNDNETDQYEKDLARQFGVAYQHTKVILKNGERVLKSPESWEENRYISEINAIAVN</sequence>
<dbReference type="SUPFAM" id="SSF52833">
    <property type="entry name" value="Thioredoxin-like"/>
    <property type="match status" value="1"/>
</dbReference>
<evidence type="ECO:0000313" key="5">
    <source>
        <dbReference type="Proteomes" id="UP000231503"/>
    </source>
</evidence>
<evidence type="ECO:0000256" key="2">
    <source>
        <dbReference type="SAM" id="Phobius"/>
    </source>
</evidence>
<accession>A0A2H0TCU3</accession>
<dbReference type="EMBL" id="PFCO01000008">
    <property type="protein sequence ID" value="PIR69376.1"/>
    <property type="molecule type" value="Genomic_DNA"/>
</dbReference>
<dbReference type="InterPro" id="IPR036249">
    <property type="entry name" value="Thioredoxin-like_sf"/>
</dbReference>
<dbReference type="Pfam" id="PF00085">
    <property type="entry name" value="Thioredoxin"/>
    <property type="match status" value="1"/>
</dbReference>
<proteinExistence type="predicted"/>
<dbReference type="AlphaFoldDB" id="A0A2H0TCU3"/>
<keyword evidence="2" id="KW-1133">Transmembrane helix</keyword>
<evidence type="ECO:0000256" key="1">
    <source>
        <dbReference type="SAM" id="MobiDB-lite"/>
    </source>
</evidence>
<evidence type="ECO:0000313" key="4">
    <source>
        <dbReference type="EMBL" id="PIR69376.1"/>
    </source>
</evidence>
<name>A0A2H0TCU3_9BACT</name>